<sequence length="162" mass="17824">MQNGFLFPSDDGLRHITDRLRSANEQELDELRGALRIGLQWQAAVTLPGAEHPVSQAYCSALPVAYGHQRAEQWTDFVKLILDAAYEATFLAAVCNLSRTGVNVVYLTLPGGGVFGNDDDWILSAIERAFSKTKSDGLDVRIVSYGRSRAVVTDLIQRINEA</sequence>
<dbReference type="RefSeq" id="WP_231742769.1">
    <property type="nucleotide sequence ID" value="NZ_CP151726.1"/>
</dbReference>
<protein>
    <recommendedName>
        <fullName evidence="3">Macro domain-containing protein</fullName>
    </recommendedName>
</protein>
<gene>
    <name evidence="1" type="ORF">Pla52n_64400</name>
</gene>
<organism evidence="1 2">
    <name type="scientific">Stieleria varia</name>
    <dbReference type="NCBI Taxonomy" id="2528005"/>
    <lineage>
        <taxon>Bacteria</taxon>
        <taxon>Pseudomonadati</taxon>
        <taxon>Planctomycetota</taxon>
        <taxon>Planctomycetia</taxon>
        <taxon>Pirellulales</taxon>
        <taxon>Pirellulaceae</taxon>
        <taxon>Stieleria</taxon>
    </lineage>
</organism>
<evidence type="ECO:0008006" key="3">
    <source>
        <dbReference type="Google" id="ProtNLM"/>
    </source>
</evidence>
<dbReference type="PANTHER" id="PTHR35609:SF1">
    <property type="entry name" value="MACRO DOMAIN-CONTAINING PROTEIN"/>
    <property type="match status" value="1"/>
</dbReference>
<reference evidence="1 2" key="1">
    <citation type="submission" date="2019-02" db="EMBL/GenBank/DDBJ databases">
        <title>Deep-cultivation of Planctomycetes and their phenomic and genomic characterization uncovers novel biology.</title>
        <authorList>
            <person name="Wiegand S."/>
            <person name="Jogler M."/>
            <person name="Boedeker C."/>
            <person name="Pinto D."/>
            <person name="Vollmers J."/>
            <person name="Rivas-Marin E."/>
            <person name="Kohn T."/>
            <person name="Peeters S.H."/>
            <person name="Heuer A."/>
            <person name="Rast P."/>
            <person name="Oberbeckmann S."/>
            <person name="Bunk B."/>
            <person name="Jeske O."/>
            <person name="Meyerdierks A."/>
            <person name="Storesund J.E."/>
            <person name="Kallscheuer N."/>
            <person name="Luecker S."/>
            <person name="Lage O.M."/>
            <person name="Pohl T."/>
            <person name="Merkel B.J."/>
            <person name="Hornburger P."/>
            <person name="Mueller R.-W."/>
            <person name="Bruemmer F."/>
            <person name="Labrenz M."/>
            <person name="Spormann A.M."/>
            <person name="Op Den Camp H."/>
            <person name="Overmann J."/>
            <person name="Amann R."/>
            <person name="Jetten M.S.M."/>
            <person name="Mascher T."/>
            <person name="Medema M.H."/>
            <person name="Devos D.P."/>
            <person name="Kaster A.-K."/>
            <person name="Ovreas L."/>
            <person name="Rohde M."/>
            <person name="Galperin M.Y."/>
            <person name="Jogler C."/>
        </authorList>
    </citation>
    <scope>NUCLEOTIDE SEQUENCE [LARGE SCALE GENOMIC DNA]</scope>
    <source>
        <strain evidence="1 2">Pla52n</strain>
    </source>
</reference>
<proteinExistence type="predicted"/>
<keyword evidence="2" id="KW-1185">Reference proteome</keyword>
<name>A0A5C5ZYF3_9BACT</name>
<dbReference type="EMBL" id="SJPN01000013">
    <property type="protein sequence ID" value="TWT91967.1"/>
    <property type="molecule type" value="Genomic_DNA"/>
</dbReference>
<dbReference type="Proteomes" id="UP000320176">
    <property type="component" value="Unassembled WGS sequence"/>
</dbReference>
<dbReference type="AlphaFoldDB" id="A0A5C5ZYF3"/>
<evidence type="ECO:0000313" key="1">
    <source>
        <dbReference type="EMBL" id="TWT91967.1"/>
    </source>
</evidence>
<evidence type="ECO:0000313" key="2">
    <source>
        <dbReference type="Proteomes" id="UP000320176"/>
    </source>
</evidence>
<accession>A0A5C5ZYF3</accession>
<dbReference type="PANTHER" id="PTHR35609">
    <property type="entry name" value="MACRO DOMAIN-CONTAINING PROTEIN"/>
    <property type="match status" value="1"/>
</dbReference>
<comment type="caution">
    <text evidence="1">The sequence shown here is derived from an EMBL/GenBank/DDBJ whole genome shotgun (WGS) entry which is preliminary data.</text>
</comment>